<protein>
    <submittedName>
        <fullName evidence="10">N-carbamoyl-L-amino acid hydrolase</fullName>
        <ecNumber evidence="10">3.5.1.87</ecNumber>
    </submittedName>
</protein>
<accession>A0A679ITT4</accession>
<feature type="domain" description="Peptidase M20 dimerisation" evidence="9">
    <location>
        <begin position="235"/>
        <end position="334"/>
    </location>
</feature>
<dbReference type="Gene3D" id="3.30.70.360">
    <property type="match status" value="1"/>
</dbReference>
<proteinExistence type="inferred from homology"/>
<dbReference type="NCBIfam" id="TIGR01879">
    <property type="entry name" value="hydantase"/>
    <property type="match status" value="1"/>
</dbReference>
<feature type="binding site" evidence="8">
    <location>
        <position position="314"/>
    </location>
    <ligand>
        <name>allantoate</name>
        <dbReference type="ChEBI" id="CHEBI:17536"/>
    </ligand>
</feature>
<dbReference type="SUPFAM" id="SSF53187">
    <property type="entry name" value="Zn-dependent exopeptidases"/>
    <property type="match status" value="1"/>
</dbReference>
<reference evidence="10" key="1">
    <citation type="submission" date="2019-12" db="EMBL/GenBank/DDBJ databases">
        <authorList>
            <person name="Cremers G."/>
        </authorList>
    </citation>
    <scope>NUCLEOTIDE SEQUENCE</scope>
    <source>
        <strain evidence="10">Vvax</strain>
    </source>
</reference>
<feature type="binding site" evidence="7">
    <location>
        <position position="213"/>
    </location>
    <ligand>
        <name>Zn(2+)</name>
        <dbReference type="ChEBI" id="CHEBI:29105"/>
        <label>1</label>
    </ligand>
</feature>
<evidence type="ECO:0000313" key="10">
    <source>
        <dbReference type="EMBL" id="CAA2102293.1"/>
    </source>
</evidence>
<evidence type="ECO:0000256" key="1">
    <source>
        <dbReference type="ARBA" id="ARBA00001936"/>
    </source>
</evidence>
<keyword evidence="7" id="KW-0862">Zinc</keyword>
<dbReference type="InterPro" id="IPR002933">
    <property type="entry name" value="Peptidase_M20"/>
</dbReference>
<evidence type="ECO:0000256" key="5">
    <source>
        <dbReference type="ARBA" id="ARBA00022801"/>
    </source>
</evidence>
<comment type="similarity">
    <text evidence="2">Belongs to the peptidase M20 family.</text>
</comment>
<feature type="binding site" evidence="8">
    <location>
        <position position="238"/>
    </location>
    <ligand>
        <name>allantoate</name>
        <dbReference type="ChEBI" id="CHEBI:17536"/>
    </ligand>
</feature>
<dbReference type="PANTHER" id="PTHR32494:SF19">
    <property type="entry name" value="ALLANTOATE DEIMINASE-RELATED"/>
    <property type="match status" value="1"/>
</dbReference>
<dbReference type="CDD" id="cd03884">
    <property type="entry name" value="M20_bAS"/>
    <property type="match status" value="1"/>
</dbReference>
<dbReference type="InterPro" id="IPR010158">
    <property type="entry name" value="Amidase_Cbmase"/>
</dbReference>
<evidence type="ECO:0000256" key="4">
    <source>
        <dbReference type="ARBA" id="ARBA00022723"/>
    </source>
</evidence>
<comment type="cofactor">
    <cofactor evidence="7">
        <name>Zn(2+)</name>
        <dbReference type="ChEBI" id="CHEBI:29105"/>
    </cofactor>
    <text evidence="7">Binds 2 Zn(2+) ions per subunit.</text>
</comment>
<dbReference type="EC" id="3.5.1.87" evidence="10"/>
<evidence type="ECO:0000256" key="7">
    <source>
        <dbReference type="PIRSR" id="PIRSR001235-1"/>
    </source>
</evidence>
<dbReference type="AlphaFoldDB" id="A0A679ITT4"/>
<dbReference type="PANTHER" id="PTHR32494">
    <property type="entry name" value="ALLANTOATE DEIMINASE-RELATED"/>
    <property type="match status" value="1"/>
</dbReference>
<keyword evidence="4 7" id="KW-0479">Metal-binding</keyword>
<dbReference type="InterPro" id="IPR036264">
    <property type="entry name" value="Bact_exopeptidase_dim_dom"/>
</dbReference>
<evidence type="ECO:0000256" key="3">
    <source>
        <dbReference type="ARBA" id="ARBA00011738"/>
    </source>
</evidence>
<dbReference type="GO" id="GO:0046872">
    <property type="term" value="F:metal ion binding"/>
    <property type="evidence" value="ECO:0007669"/>
    <property type="project" value="UniProtKB-KW"/>
</dbReference>
<evidence type="ECO:0000256" key="6">
    <source>
        <dbReference type="ARBA" id="ARBA00023211"/>
    </source>
</evidence>
<dbReference type="Gene3D" id="3.40.630.10">
    <property type="entry name" value="Zn peptidases"/>
    <property type="match status" value="1"/>
</dbReference>
<evidence type="ECO:0000259" key="9">
    <source>
        <dbReference type="Pfam" id="PF07687"/>
    </source>
</evidence>
<dbReference type="InterPro" id="IPR011650">
    <property type="entry name" value="Peptidase_M20_dimer"/>
</dbReference>
<organism evidence="10">
    <name type="scientific">Variovorax paradoxus</name>
    <dbReference type="NCBI Taxonomy" id="34073"/>
    <lineage>
        <taxon>Bacteria</taxon>
        <taxon>Pseudomonadati</taxon>
        <taxon>Pseudomonadota</taxon>
        <taxon>Betaproteobacteria</taxon>
        <taxon>Burkholderiales</taxon>
        <taxon>Comamonadaceae</taxon>
        <taxon>Variovorax</taxon>
    </lineage>
</organism>
<dbReference type="EMBL" id="LR743507">
    <property type="protein sequence ID" value="CAA2102293.1"/>
    <property type="molecule type" value="Genomic_DNA"/>
</dbReference>
<evidence type="ECO:0000256" key="2">
    <source>
        <dbReference type="ARBA" id="ARBA00006153"/>
    </source>
</evidence>
<gene>
    <name evidence="10" type="primary">amaB_1</name>
    <name evidence="10" type="ORF">VVAX_01682</name>
</gene>
<dbReference type="Pfam" id="PF01546">
    <property type="entry name" value="Peptidase_M20"/>
    <property type="match status" value="1"/>
</dbReference>
<name>A0A679ITT4_VARPD</name>
<dbReference type="PIRSF" id="PIRSF001235">
    <property type="entry name" value="Amidase_carbamoylase"/>
    <property type="match status" value="1"/>
</dbReference>
<keyword evidence="6" id="KW-0464">Manganese</keyword>
<feature type="binding site" evidence="7">
    <location>
        <position position="149"/>
    </location>
    <ligand>
        <name>Zn(2+)</name>
        <dbReference type="ChEBI" id="CHEBI:29105"/>
        <label>2</label>
    </ligand>
</feature>
<feature type="binding site" evidence="7">
    <location>
        <position position="103"/>
    </location>
    <ligand>
        <name>Zn(2+)</name>
        <dbReference type="ChEBI" id="CHEBI:29105"/>
        <label>1</label>
    </ligand>
</feature>
<dbReference type="GO" id="GO:0050538">
    <property type="term" value="F:N-carbamoyl-L-amino-acid hydrolase activity"/>
    <property type="evidence" value="ECO:0007669"/>
    <property type="project" value="UniProtKB-EC"/>
</dbReference>
<dbReference type="SUPFAM" id="SSF55031">
    <property type="entry name" value="Bacterial exopeptidase dimerisation domain"/>
    <property type="match status" value="1"/>
</dbReference>
<feature type="binding site" evidence="7">
    <location>
        <position position="408"/>
    </location>
    <ligand>
        <name>Zn(2+)</name>
        <dbReference type="ChEBI" id="CHEBI:29105"/>
        <label>2</label>
    </ligand>
</feature>
<feature type="binding site" evidence="7">
    <location>
        <position position="114"/>
    </location>
    <ligand>
        <name>Zn(2+)</name>
        <dbReference type="ChEBI" id="CHEBI:29105"/>
        <label>1</label>
    </ligand>
</feature>
<comment type="subunit">
    <text evidence="3">Homodimer.</text>
</comment>
<comment type="cofactor">
    <cofactor evidence="1">
        <name>Mn(2+)</name>
        <dbReference type="ChEBI" id="CHEBI:29035"/>
    </cofactor>
</comment>
<dbReference type="Pfam" id="PF07687">
    <property type="entry name" value="M20_dimer"/>
    <property type="match status" value="1"/>
</dbReference>
<dbReference type="GO" id="GO:0016813">
    <property type="term" value="F:hydrolase activity, acting on carbon-nitrogen (but not peptide) bonds, in linear amidines"/>
    <property type="evidence" value="ECO:0007669"/>
    <property type="project" value="InterPro"/>
</dbReference>
<feature type="binding site" evidence="8">
    <location>
        <position position="301"/>
    </location>
    <ligand>
        <name>allantoate</name>
        <dbReference type="ChEBI" id="CHEBI:17536"/>
    </ligand>
</feature>
<keyword evidence="5 10" id="KW-0378">Hydrolase</keyword>
<feature type="binding site" evidence="7">
    <location>
        <position position="114"/>
    </location>
    <ligand>
        <name>Zn(2+)</name>
        <dbReference type="ChEBI" id="CHEBI:29105"/>
        <label>2</label>
    </ligand>
</feature>
<dbReference type="NCBIfam" id="NF006771">
    <property type="entry name" value="PRK09290.1-5"/>
    <property type="match status" value="1"/>
</dbReference>
<sequence>MARITRSRFIGGATRTKIRGMRTPISIQADRLWQRLETLSSFTRTDVPWTRRAFSDDFDRARLWLRGEFEQAGLAVRTDAAGNLTGRREGTGPGLAPLVTGSHCDTVVGGGRFDGILGVLAGLEVAQSLHESGVVLRHPLEVIDFLSEEPSDYGISCVGSRGFAGTLNDAMLASCNERGESLAQAMRRIGARPEALADAVRGPGGIAGFVELHIEQGPVLEREGLPIGVVTDIVGIRRVALTVTGQPDHAGTTPMDIRRDALVGAARLIDAAHREAGAMDGRPHYVVATIGRIAMSPNVPNAVPGRVDMVLEVRSNAQAVLDDFPERLLALCADDFVRLRVSCSMAPLTQTPPVKCSGEVMQAVAQAADCLALAHRSLPSGAGHDAMHVAASGPMGMIFIPCLDGRSHCPEEWASKEQVAAGTRVLAETLRLLDAR</sequence>
<evidence type="ECO:0000256" key="8">
    <source>
        <dbReference type="PIRSR" id="PIRSR001235-2"/>
    </source>
</evidence>